<name>A0ABT2T263_9FIRM</name>
<dbReference type="InterPro" id="IPR002629">
    <property type="entry name" value="Met_Synth_C/arc"/>
</dbReference>
<dbReference type="InterPro" id="IPR038071">
    <property type="entry name" value="UROD/MetE-like_sf"/>
</dbReference>
<keyword evidence="2" id="KW-0808">Transferase</keyword>
<comment type="caution">
    <text evidence="2">The sequence shown here is derived from an EMBL/GenBank/DDBJ whole genome shotgun (WGS) entry which is preliminary data.</text>
</comment>
<dbReference type="Proteomes" id="UP001652432">
    <property type="component" value="Unassembled WGS sequence"/>
</dbReference>
<dbReference type="CDD" id="cd03311">
    <property type="entry name" value="CIMS_C_terminal_like"/>
    <property type="match status" value="1"/>
</dbReference>
<dbReference type="PANTHER" id="PTHR43844:SF1">
    <property type="entry name" value="METHIONINE SYNTHASE"/>
    <property type="match status" value="1"/>
</dbReference>
<dbReference type="Pfam" id="PF01717">
    <property type="entry name" value="Meth_synt_2"/>
    <property type="match status" value="1"/>
</dbReference>
<dbReference type="GO" id="GO:0003871">
    <property type="term" value="F:5-methyltetrahydropteroyltriglutamate-homocysteine S-methyltransferase activity"/>
    <property type="evidence" value="ECO:0007669"/>
    <property type="project" value="UniProtKB-EC"/>
</dbReference>
<sequence>MKNLQTPFRYDFVGSFLRPEELKKARTEFEAGKITAEELRAVEDTCILKLVEKQKAAGYHVITDGEFRRATWHLDFMWGFQGVGHSKTETGLPFHGEAAMIDDTYLTGKVSVDRHPFVEHFKFIKALEDENTVAKQTIPAPAQFLEQMIMPFALDNTKKYYENTDELVTDIARGYQKVIADLYEAGCRNIQLDDCSFGMLVDPRACALFGTDEAGLEKIKEQLLEINNLAIEGKPDDLVINTHVCRGNFHSTYASSGAYDSVAKTLFARENVSAYYLEFDDERSGGFESLAEVSGEKKVVLGLITTKSPVLEEKEKVIARIYEAAKYVPLDRLYLSPQCGFASCEIGNKLTEEEQWAKLKLVREIAEEVWGK</sequence>
<dbReference type="Gene3D" id="3.20.20.210">
    <property type="match status" value="1"/>
</dbReference>
<evidence type="ECO:0000313" key="3">
    <source>
        <dbReference type="Proteomes" id="UP001652432"/>
    </source>
</evidence>
<reference evidence="2 3" key="1">
    <citation type="journal article" date="2021" name="ISME Commun">
        <title>Automated analysis of genomic sequences facilitates high-throughput and comprehensive description of bacteria.</title>
        <authorList>
            <person name="Hitch T.C.A."/>
        </authorList>
    </citation>
    <scope>NUCLEOTIDE SEQUENCE [LARGE SCALE GENOMIC DNA]</scope>
    <source>
        <strain evidence="2 3">Sanger_18</strain>
    </source>
</reference>
<dbReference type="NCBIfam" id="NF005085">
    <property type="entry name" value="PRK06520.1"/>
    <property type="match status" value="1"/>
</dbReference>
<proteinExistence type="predicted"/>
<evidence type="ECO:0000259" key="1">
    <source>
        <dbReference type="Pfam" id="PF01717"/>
    </source>
</evidence>
<protein>
    <submittedName>
        <fullName evidence="2">5-methyltetrahydropteroyltriglutamate--homocysteine S-methyltransferase</fullName>
        <ecNumber evidence="2">2.1.1.14</ecNumber>
    </submittedName>
</protein>
<gene>
    <name evidence="2" type="ORF">OCV77_07580</name>
</gene>
<organism evidence="2 3">
    <name type="scientific">Suilimivivens aceti</name>
    <dbReference type="NCBI Taxonomy" id="2981774"/>
    <lineage>
        <taxon>Bacteria</taxon>
        <taxon>Bacillati</taxon>
        <taxon>Bacillota</taxon>
        <taxon>Clostridia</taxon>
        <taxon>Lachnospirales</taxon>
        <taxon>Lachnospiraceae</taxon>
        <taxon>Suilimivivens</taxon>
    </lineage>
</organism>
<feature type="domain" description="Cobalamin-independent methionine synthase MetE C-terminal/archaeal" evidence="1">
    <location>
        <begin position="13"/>
        <end position="367"/>
    </location>
</feature>
<keyword evidence="3" id="KW-1185">Reference proteome</keyword>
<dbReference type="GO" id="GO:0032259">
    <property type="term" value="P:methylation"/>
    <property type="evidence" value="ECO:0007669"/>
    <property type="project" value="UniProtKB-KW"/>
</dbReference>
<evidence type="ECO:0000313" key="2">
    <source>
        <dbReference type="EMBL" id="MCU6744355.1"/>
    </source>
</evidence>
<dbReference type="SUPFAM" id="SSF51726">
    <property type="entry name" value="UROD/MetE-like"/>
    <property type="match status" value="1"/>
</dbReference>
<keyword evidence="2" id="KW-0489">Methyltransferase</keyword>
<dbReference type="RefSeq" id="WP_262574393.1">
    <property type="nucleotide sequence ID" value="NZ_JAOQKJ010000005.1"/>
</dbReference>
<accession>A0ABT2T263</accession>
<dbReference type="EC" id="2.1.1.14" evidence="2"/>
<dbReference type="PANTHER" id="PTHR43844">
    <property type="entry name" value="METHIONINE SYNTHASE"/>
    <property type="match status" value="1"/>
</dbReference>
<dbReference type="EMBL" id="JAOQKJ010000005">
    <property type="protein sequence ID" value="MCU6744355.1"/>
    <property type="molecule type" value="Genomic_DNA"/>
</dbReference>